<evidence type="ECO:0000313" key="6">
    <source>
        <dbReference type="Proteomes" id="UP000256763"/>
    </source>
</evidence>
<comment type="caution">
    <text evidence="5">The sequence shown here is derived from an EMBL/GenBank/DDBJ whole genome shotgun (WGS) entry which is preliminary data.</text>
</comment>
<protein>
    <recommendedName>
        <fullName evidence="4">Phospholipid/glycerol acyltransferase domain-containing protein</fullName>
    </recommendedName>
</protein>
<keyword evidence="2" id="KW-0808">Transferase</keyword>
<evidence type="ECO:0000256" key="1">
    <source>
        <dbReference type="ARBA" id="ARBA00005189"/>
    </source>
</evidence>
<evidence type="ECO:0000256" key="3">
    <source>
        <dbReference type="ARBA" id="ARBA00023315"/>
    </source>
</evidence>
<dbReference type="PANTHER" id="PTHR10434">
    <property type="entry name" value="1-ACYL-SN-GLYCEROL-3-PHOSPHATE ACYLTRANSFERASE"/>
    <property type="match status" value="1"/>
</dbReference>
<dbReference type="SUPFAM" id="SSF69593">
    <property type="entry name" value="Glycerol-3-phosphate (1)-acyltransferase"/>
    <property type="match status" value="1"/>
</dbReference>
<dbReference type="SMART" id="SM00563">
    <property type="entry name" value="PlsC"/>
    <property type="match status" value="1"/>
</dbReference>
<dbReference type="InterPro" id="IPR002123">
    <property type="entry name" value="Plipid/glycerol_acylTrfase"/>
</dbReference>
<evidence type="ECO:0000259" key="4">
    <source>
        <dbReference type="SMART" id="SM00563"/>
    </source>
</evidence>
<dbReference type="Proteomes" id="UP000256763">
    <property type="component" value="Unassembled WGS sequence"/>
</dbReference>
<dbReference type="GO" id="GO:0003841">
    <property type="term" value="F:1-acylglycerol-3-phosphate O-acyltransferase activity"/>
    <property type="evidence" value="ECO:0007669"/>
    <property type="project" value="TreeGrafter"/>
</dbReference>
<evidence type="ECO:0000256" key="2">
    <source>
        <dbReference type="ARBA" id="ARBA00022679"/>
    </source>
</evidence>
<dbReference type="EMBL" id="NFZW01000005">
    <property type="protein sequence ID" value="RFA38074.1"/>
    <property type="molecule type" value="Genomic_DNA"/>
</dbReference>
<dbReference type="RefSeq" id="WP_116301390.1">
    <property type="nucleotide sequence ID" value="NZ_NFZV01000004.1"/>
</dbReference>
<proteinExistence type="predicted"/>
<dbReference type="OrthoDB" id="9812274at2"/>
<keyword evidence="3" id="KW-0012">Acyltransferase</keyword>
<comment type="pathway">
    <text evidence="1">Lipid metabolism.</text>
</comment>
<sequence>MKKLSRLASFWVIAKSLGITLWISVRTLFEVYTGRFRREVGDRRLRWWSSRLLKYVGVDCRVANPHGFAFEPGKRYVVMCNHRSLYDIPITFVALPGSIRMLAKKELFKVPIWGQGMRAGEFISIDRVNFEQAVKDLEAAKAKMASGIILWAAPEGTRSREGALLPFKKGPFRVALDTGAVILPIGIRGADRVLPPKTTRFSFGERVDIAIGKPIDSAEYATTEIKRLMDDVRRQIETLGGYQRTD</sequence>
<name>A0A3E0WYJ6_9GAMM</name>
<dbReference type="Pfam" id="PF01553">
    <property type="entry name" value="Acyltransferase"/>
    <property type="match status" value="1"/>
</dbReference>
<dbReference type="GO" id="GO:0006654">
    <property type="term" value="P:phosphatidic acid biosynthetic process"/>
    <property type="evidence" value="ECO:0007669"/>
    <property type="project" value="TreeGrafter"/>
</dbReference>
<accession>A0A3E0WYJ6</accession>
<gene>
    <name evidence="5" type="ORF">CAL65_06995</name>
</gene>
<dbReference type="CDD" id="cd07989">
    <property type="entry name" value="LPLAT_AGPAT-like"/>
    <property type="match status" value="1"/>
</dbReference>
<dbReference type="PANTHER" id="PTHR10434:SF66">
    <property type="entry name" value="PHOSPHOLIPID_GLYCEROL ACYLTRANSFERASE DOMAIN-CONTAINING PROTEIN"/>
    <property type="match status" value="1"/>
</dbReference>
<keyword evidence="6" id="KW-1185">Reference proteome</keyword>
<evidence type="ECO:0000313" key="5">
    <source>
        <dbReference type="EMBL" id="RFA38074.1"/>
    </source>
</evidence>
<organism evidence="5 6">
    <name type="scientific">Alkalilimnicola ehrlichii</name>
    <dbReference type="NCBI Taxonomy" id="351052"/>
    <lineage>
        <taxon>Bacteria</taxon>
        <taxon>Pseudomonadati</taxon>
        <taxon>Pseudomonadota</taxon>
        <taxon>Gammaproteobacteria</taxon>
        <taxon>Chromatiales</taxon>
        <taxon>Ectothiorhodospiraceae</taxon>
        <taxon>Alkalilimnicola</taxon>
    </lineage>
</organism>
<reference evidence="6" key="1">
    <citation type="submission" date="2017-05" db="EMBL/GenBank/DDBJ databases">
        <authorList>
            <person name="Sharma S."/>
            <person name="Sidhu C."/>
            <person name="Pinnaka A.K."/>
        </authorList>
    </citation>
    <scope>NUCLEOTIDE SEQUENCE [LARGE SCALE GENOMIC DNA]</scope>
    <source>
        <strain evidence="6">AK93</strain>
    </source>
</reference>
<dbReference type="AlphaFoldDB" id="A0A3E0WYJ6"/>
<feature type="domain" description="Phospholipid/glycerol acyltransferase" evidence="4">
    <location>
        <begin position="76"/>
        <end position="190"/>
    </location>
</feature>